<reference evidence="1" key="1">
    <citation type="submission" date="2018-05" db="EMBL/GenBank/DDBJ databases">
        <title>Draft genome of Mucuna pruriens seed.</title>
        <authorList>
            <person name="Nnadi N.E."/>
            <person name="Vos R."/>
            <person name="Hasami M.H."/>
            <person name="Devisetty U.K."/>
            <person name="Aguiy J.C."/>
        </authorList>
    </citation>
    <scope>NUCLEOTIDE SEQUENCE [LARGE SCALE GENOMIC DNA]</scope>
    <source>
        <strain evidence="1">JCA_2017</strain>
    </source>
</reference>
<organism evidence="1 2">
    <name type="scientific">Mucuna pruriens</name>
    <name type="common">Velvet bean</name>
    <name type="synonym">Dolichos pruriens</name>
    <dbReference type="NCBI Taxonomy" id="157652"/>
    <lineage>
        <taxon>Eukaryota</taxon>
        <taxon>Viridiplantae</taxon>
        <taxon>Streptophyta</taxon>
        <taxon>Embryophyta</taxon>
        <taxon>Tracheophyta</taxon>
        <taxon>Spermatophyta</taxon>
        <taxon>Magnoliopsida</taxon>
        <taxon>eudicotyledons</taxon>
        <taxon>Gunneridae</taxon>
        <taxon>Pentapetalae</taxon>
        <taxon>rosids</taxon>
        <taxon>fabids</taxon>
        <taxon>Fabales</taxon>
        <taxon>Fabaceae</taxon>
        <taxon>Papilionoideae</taxon>
        <taxon>50 kb inversion clade</taxon>
        <taxon>NPAAA clade</taxon>
        <taxon>indigoferoid/millettioid clade</taxon>
        <taxon>Phaseoleae</taxon>
        <taxon>Mucuna</taxon>
    </lineage>
</organism>
<protein>
    <submittedName>
        <fullName evidence="1">Uncharacterized protein</fullName>
    </submittedName>
</protein>
<dbReference type="Proteomes" id="UP000257109">
    <property type="component" value="Unassembled WGS sequence"/>
</dbReference>
<feature type="non-terminal residue" evidence="1">
    <location>
        <position position="1"/>
    </location>
</feature>
<name>A0A371GBG0_MUCPR</name>
<dbReference type="AlphaFoldDB" id="A0A371GBG0"/>
<feature type="non-terminal residue" evidence="1">
    <location>
        <position position="193"/>
    </location>
</feature>
<proteinExistence type="predicted"/>
<dbReference type="OrthoDB" id="1321796at2759"/>
<evidence type="ECO:0000313" key="2">
    <source>
        <dbReference type="Proteomes" id="UP000257109"/>
    </source>
</evidence>
<accession>A0A371GBG0</accession>
<dbReference type="EMBL" id="QJKJ01006106">
    <property type="protein sequence ID" value="RDX87875.1"/>
    <property type="molecule type" value="Genomic_DNA"/>
</dbReference>
<sequence>DNTEDNTSDDPFSWADPDVRRVSSLYIQGSSLLGTAKKVCQSGPWSVVVRSCRPDEPMNSQPVAGEAPFFFFYKSIFSKLGIKLPFIAFEHSVFRALNVAPIQLHPNSWAFVRAFVRAFELLCEDWGRAPSLGMFFAVKVGWMSLSGRPRRKLPKPFLKSFKTFKDNFFKVGQGKNDTNILADQTKNPYFSLY</sequence>
<comment type="caution">
    <text evidence="1">The sequence shown here is derived from an EMBL/GenBank/DDBJ whole genome shotgun (WGS) entry which is preliminary data.</text>
</comment>
<gene>
    <name evidence="1" type="ORF">CR513_30601</name>
</gene>
<evidence type="ECO:0000313" key="1">
    <source>
        <dbReference type="EMBL" id="RDX87875.1"/>
    </source>
</evidence>
<keyword evidence="2" id="KW-1185">Reference proteome</keyword>